<keyword evidence="8" id="KW-0378">Hydrolase</keyword>
<comment type="similarity">
    <text evidence="3">Belongs to the HAD-like hydrolase superfamily. SerB family.</text>
</comment>
<evidence type="ECO:0000256" key="13">
    <source>
        <dbReference type="ARBA" id="ARBA00048523"/>
    </source>
</evidence>
<dbReference type="InterPro" id="IPR023214">
    <property type="entry name" value="HAD_sf"/>
</dbReference>
<dbReference type="GO" id="GO:0000287">
    <property type="term" value="F:magnesium ion binding"/>
    <property type="evidence" value="ECO:0007669"/>
    <property type="project" value="TreeGrafter"/>
</dbReference>
<protein>
    <recommendedName>
        <fullName evidence="5">Phosphoserine phosphatase</fullName>
        <ecNumber evidence="4">3.1.3.3</ecNumber>
    </recommendedName>
    <alternativeName>
        <fullName evidence="11">O-phosphoserine phosphohydrolase</fullName>
    </alternativeName>
</protein>
<evidence type="ECO:0000256" key="11">
    <source>
        <dbReference type="ARBA" id="ARBA00031693"/>
    </source>
</evidence>
<evidence type="ECO:0000313" key="16">
    <source>
        <dbReference type="Proteomes" id="UP000188298"/>
    </source>
</evidence>
<dbReference type="RefSeq" id="WP_077389790.1">
    <property type="nucleotide sequence ID" value="NZ_CP019645.1"/>
</dbReference>
<evidence type="ECO:0000256" key="4">
    <source>
        <dbReference type="ARBA" id="ARBA00012640"/>
    </source>
</evidence>
<evidence type="ECO:0000256" key="5">
    <source>
        <dbReference type="ARBA" id="ARBA00015196"/>
    </source>
</evidence>
<keyword evidence="9" id="KW-0460">Magnesium</keyword>
<feature type="active site" description="Proton donor" evidence="14">
    <location>
        <position position="8"/>
    </location>
</feature>
<keyword evidence="10" id="KW-0718">Serine biosynthesis</keyword>
<evidence type="ECO:0000313" key="15">
    <source>
        <dbReference type="EMBL" id="AQQ60525.1"/>
    </source>
</evidence>
<dbReference type="GO" id="GO:0036424">
    <property type="term" value="F:L-phosphoserine phosphatase activity"/>
    <property type="evidence" value="ECO:0007669"/>
    <property type="project" value="InterPro"/>
</dbReference>
<sequence>MLVVFDFDSTLMDGESIDIFAKRYKVESAVAYITREAMEGRLDFFESLLKRVALLENMPLSLVQESVEKDFHLMCGAIECVKELRKRGHIVVCFSGGFRIVTEYFKPILGLNATFSNILHHKDSKLTGRVGGDMMFADSKGNMLQNLQGVLGLTSKDCVVIGDGANDLSMFAYADTKIAFCAKDILKKSATHCIDTKDLKEVLEIID</sequence>
<dbReference type="GO" id="GO:0005737">
    <property type="term" value="C:cytoplasm"/>
    <property type="evidence" value="ECO:0007669"/>
    <property type="project" value="TreeGrafter"/>
</dbReference>
<dbReference type="Gene3D" id="3.40.50.1000">
    <property type="entry name" value="HAD superfamily/HAD-like"/>
    <property type="match status" value="1"/>
</dbReference>
<evidence type="ECO:0000256" key="10">
    <source>
        <dbReference type="ARBA" id="ARBA00023299"/>
    </source>
</evidence>
<comment type="catalytic activity">
    <reaction evidence="12">
        <text>O-phospho-L-serine + H2O = L-serine + phosphate</text>
        <dbReference type="Rhea" id="RHEA:21208"/>
        <dbReference type="ChEBI" id="CHEBI:15377"/>
        <dbReference type="ChEBI" id="CHEBI:33384"/>
        <dbReference type="ChEBI" id="CHEBI:43474"/>
        <dbReference type="ChEBI" id="CHEBI:57524"/>
        <dbReference type="EC" id="3.1.3.3"/>
    </reaction>
</comment>
<dbReference type="SFLD" id="SFLDS00003">
    <property type="entry name" value="Haloacid_Dehalogenase"/>
    <property type="match status" value="1"/>
</dbReference>
<evidence type="ECO:0000256" key="7">
    <source>
        <dbReference type="ARBA" id="ARBA00022723"/>
    </source>
</evidence>
<dbReference type="PANTHER" id="PTHR43344:SF2">
    <property type="entry name" value="PHOSPHOSERINE PHOSPHATASE"/>
    <property type="match status" value="1"/>
</dbReference>
<reference evidence="15 16" key="1">
    <citation type="submission" date="2017-02" db="EMBL/GenBank/DDBJ databases">
        <title>Whole genome sequencing of Helicobacter bilis strain AAQJH.</title>
        <authorList>
            <person name="Conlan S."/>
            <person name="Thomas P.J."/>
            <person name="Mullikin J."/>
            <person name="Palmore T.N."/>
            <person name="Frank K.M."/>
            <person name="Segre J.A."/>
        </authorList>
    </citation>
    <scope>NUCLEOTIDE SEQUENCE [LARGE SCALE GENOMIC DNA]</scope>
    <source>
        <strain evidence="15 16">AAQJH</strain>
    </source>
</reference>
<dbReference type="SFLD" id="SFLDG01137">
    <property type="entry name" value="C1.6.1:_Phosphoserine_Phosphat"/>
    <property type="match status" value="1"/>
</dbReference>
<dbReference type="AlphaFoldDB" id="A0A1Q2LJH3"/>
<accession>A0A1Q2LJH3</accession>
<dbReference type="InterPro" id="IPR036412">
    <property type="entry name" value="HAD-like_sf"/>
</dbReference>
<evidence type="ECO:0000256" key="12">
    <source>
        <dbReference type="ARBA" id="ARBA00048138"/>
    </source>
</evidence>
<evidence type="ECO:0000256" key="6">
    <source>
        <dbReference type="ARBA" id="ARBA00022605"/>
    </source>
</evidence>
<dbReference type="GO" id="GO:0006564">
    <property type="term" value="P:L-serine biosynthetic process"/>
    <property type="evidence" value="ECO:0007669"/>
    <property type="project" value="UniProtKB-KW"/>
</dbReference>
<dbReference type="EMBL" id="CP019645">
    <property type="protein sequence ID" value="AQQ60525.1"/>
    <property type="molecule type" value="Genomic_DNA"/>
</dbReference>
<evidence type="ECO:0000256" key="3">
    <source>
        <dbReference type="ARBA" id="ARBA00009184"/>
    </source>
</evidence>
<dbReference type="UniPathway" id="UPA00135">
    <property type="reaction ID" value="UER00198"/>
</dbReference>
<name>A0A1Q2LJH3_9HELI</name>
<dbReference type="EC" id="3.1.3.3" evidence="4"/>
<dbReference type="NCBIfam" id="TIGR00338">
    <property type="entry name" value="serB"/>
    <property type="match status" value="1"/>
</dbReference>
<evidence type="ECO:0000256" key="14">
    <source>
        <dbReference type="PIRSR" id="PIRSR604469-1"/>
    </source>
</evidence>
<proteinExistence type="inferred from homology"/>
<feature type="active site" description="Nucleophile" evidence="14">
    <location>
        <position position="6"/>
    </location>
</feature>
<dbReference type="NCBIfam" id="TIGR01488">
    <property type="entry name" value="HAD-SF-IB"/>
    <property type="match status" value="1"/>
</dbReference>
<organism evidence="15 16">
    <name type="scientific">Helicobacter bilis</name>
    <dbReference type="NCBI Taxonomy" id="37372"/>
    <lineage>
        <taxon>Bacteria</taxon>
        <taxon>Pseudomonadati</taxon>
        <taxon>Campylobacterota</taxon>
        <taxon>Epsilonproteobacteria</taxon>
        <taxon>Campylobacterales</taxon>
        <taxon>Helicobacteraceae</taxon>
        <taxon>Helicobacter</taxon>
    </lineage>
</organism>
<dbReference type="InterPro" id="IPR004469">
    <property type="entry name" value="PSP"/>
</dbReference>
<dbReference type="PANTHER" id="PTHR43344">
    <property type="entry name" value="PHOSPHOSERINE PHOSPHATASE"/>
    <property type="match status" value="1"/>
</dbReference>
<evidence type="ECO:0000256" key="1">
    <source>
        <dbReference type="ARBA" id="ARBA00001946"/>
    </source>
</evidence>
<dbReference type="SFLD" id="SFLDG01136">
    <property type="entry name" value="C1.6:_Phosphoserine_Phosphatas"/>
    <property type="match status" value="1"/>
</dbReference>
<keyword evidence="6" id="KW-0028">Amino-acid biosynthesis</keyword>
<evidence type="ECO:0000256" key="8">
    <source>
        <dbReference type="ARBA" id="ARBA00022801"/>
    </source>
</evidence>
<comment type="catalytic activity">
    <reaction evidence="13">
        <text>O-phospho-D-serine + H2O = D-serine + phosphate</text>
        <dbReference type="Rhea" id="RHEA:24873"/>
        <dbReference type="ChEBI" id="CHEBI:15377"/>
        <dbReference type="ChEBI" id="CHEBI:35247"/>
        <dbReference type="ChEBI" id="CHEBI:43474"/>
        <dbReference type="ChEBI" id="CHEBI:58680"/>
        <dbReference type="EC" id="3.1.3.3"/>
    </reaction>
</comment>
<gene>
    <name evidence="15" type="ORF">XJ32_11055</name>
</gene>
<comment type="pathway">
    <text evidence="2">Amino-acid biosynthesis; L-serine biosynthesis; L-serine from 3-phospho-D-glycerate: step 3/3.</text>
</comment>
<dbReference type="SFLD" id="SFLDF00029">
    <property type="entry name" value="phosphoserine_phosphatase"/>
    <property type="match status" value="1"/>
</dbReference>
<dbReference type="SUPFAM" id="SSF56784">
    <property type="entry name" value="HAD-like"/>
    <property type="match status" value="1"/>
</dbReference>
<comment type="cofactor">
    <cofactor evidence="1">
        <name>Mg(2+)</name>
        <dbReference type="ChEBI" id="CHEBI:18420"/>
    </cofactor>
</comment>
<dbReference type="Pfam" id="PF00702">
    <property type="entry name" value="Hydrolase"/>
    <property type="match status" value="1"/>
</dbReference>
<dbReference type="Proteomes" id="UP000188298">
    <property type="component" value="Chromosome"/>
</dbReference>
<dbReference type="KEGG" id="hbl:XJ32_11055"/>
<evidence type="ECO:0000256" key="9">
    <source>
        <dbReference type="ARBA" id="ARBA00022842"/>
    </source>
</evidence>
<dbReference type="InterPro" id="IPR050582">
    <property type="entry name" value="HAD-like_SerB"/>
</dbReference>
<keyword evidence="7" id="KW-0479">Metal-binding</keyword>
<evidence type="ECO:0000256" key="2">
    <source>
        <dbReference type="ARBA" id="ARBA00005135"/>
    </source>
</evidence>